<name>A0A433Q2R0_9FUNG</name>
<keyword evidence="3" id="KW-1185">Reference proteome</keyword>
<feature type="region of interest" description="Disordered" evidence="1">
    <location>
        <begin position="141"/>
        <end position="161"/>
    </location>
</feature>
<protein>
    <submittedName>
        <fullName evidence="2">Uncharacterized protein</fullName>
    </submittedName>
</protein>
<dbReference type="AlphaFoldDB" id="A0A433Q2R0"/>
<organism evidence="2 3">
    <name type="scientific">Jimgerdemannia flammicorona</name>
    <dbReference type="NCBI Taxonomy" id="994334"/>
    <lineage>
        <taxon>Eukaryota</taxon>
        <taxon>Fungi</taxon>
        <taxon>Fungi incertae sedis</taxon>
        <taxon>Mucoromycota</taxon>
        <taxon>Mucoromycotina</taxon>
        <taxon>Endogonomycetes</taxon>
        <taxon>Endogonales</taxon>
        <taxon>Endogonaceae</taxon>
        <taxon>Jimgerdemannia</taxon>
    </lineage>
</organism>
<reference evidence="2 3" key="1">
    <citation type="journal article" date="2018" name="New Phytol.">
        <title>Phylogenomics of Endogonaceae and evolution of mycorrhizas within Mucoromycota.</title>
        <authorList>
            <person name="Chang Y."/>
            <person name="Desiro A."/>
            <person name="Na H."/>
            <person name="Sandor L."/>
            <person name="Lipzen A."/>
            <person name="Clum A."/>
            <person name="Barry K."/>
            <person name="Grigoriev I.V."/>
            <person name="Martin F.M."/>
            <person name="Stajich J.E."/>
            <person name="Smith M.E."/>
            <person name="Bonito G."/>
            <person name="Spatafora J.W."/>
        </authorList>
    </citation>
    <scope>NUCLEOTIDE SEQUENCE [LARGE SCALE GENOMIC DNA]</scope>
    <source>
        <strain evidence="2 3">AD002</strain>
    </source>
</reference>
<sequence length="161" mass="18212">MPHIHTCREVSKLYLPPPQPPARPLSPIRSRQQYSLIPPLASCPQPTRRDNLLAESFMISNRNYRPARKTWQCQAIERVASHSYGLPLRSPSAVLPHEVRVEEALRLLCLHSESSHAPSFLRHTLHFPLCCIVISHHNNAASSTRARPRRGPAATPSWTAR</sequence>
<accession>A0A433Q2R0</accession>
<dbReference type="Proteomes" id="UP000274822">
    <property type="component" value="Unassembled WGS sequence"/>
</dbReference>
<dbReference type="EMBL" id="RBNJ01017825">
    <property type="protein sequence ID" value="RUS23964.1"/>
    <property type="molecule type" value="Genomic_DNA"/>
</dbReference>
<proteinExistence type="predicted"/>
<evidence type="ECO:0000313" key="2">
    <source>
        <dbReference type="EMBL" id="RUS23964.1"/>
    </source>
</evidence>
<evidence type="ECO:0000256" key="1">
    <source>
        <dbReference type="SAM" id="MobiDB-lite"/>
    </source>
</evidence>
<gene>
    <name evidence="2" type="ORF">BC938DRAFT_474334</name>
</gene>
<comment type="caution">
    <text evidence="2">The sequence shown here is derived from an EMBL/GenBank/DDBJ whole genome shotgun (WGS) entry which is preliminary data.</text>
</comment>
<evidence type="ECO:0000313" key="3">
    <source>
        <dbReference type="Proteomes" id="UP000274822"/>
    </source>
</evidence>